<organism evidence="5 6">
    <name type="scientific">Candidatus Nitrososphaera evergladensis SR1</name>
    <dbReference type="NCBI Taxonomy" id="1459636"/>
    <lineage>
        <taxon>Archaea</taxon>
        <taxon>Nitrososphaerota</taxon>
        <taxon>Nitrososphaeria</taxon>
        <taxon>Nitrososphaerales</taxon>
        <taxon>Nitrososphaeraceae</taxon>
        <taxon>Nitrososphaera</taxon>
    </lineage>
</organism>
<dbReference type="OrthoDB" id="26949at2157"/>
<keyword evidence="6" id="KW-1185">Reference proteome</keyword>
<dbReference type="PANTHER" id="PTHR10584:SF166">
    <property type="entry name" value="RIBOKINASE"/>
    <property type="match status" value="1"/>
</dbReference>
<dbReference type="RefSeq" id="WP_148699631.1">
    <property type="nucleotide sequence ID" value="NZ_CP007174.1"/>
</dbReference>
<dbReference type="Gene3D" id="3.40.1190.20">
    <property type="match status" value="1"/>
</dbReference>
<gene>
    <name evidence="5" type="ORF">NTE_00636</name>
</gene>
<dbReference type="AlphaFoldDB" id="A0A075MMQ7"/>
<dbReference type="PROSITE" id="PS00584">
    <property type="entry name" value="PFKB_KINASES_2"/>
    <property type="match status" value="1"/>
</dbReference>
<evidence type="ECO:0000313" key="5">
    <source>
        <dbReference type="EMBL" id="AIF82716.1"/>
    </source>
</evidence>
<dbReference type="GeneID" id="41596499"/>
<dbReference type="InterPro" id="IPR029056">
    <property type="entry name" value="Ribokinase-like"/>
</dbReference>
<feature type="domain" description="Carbohydrate kinase PfkB" evidence="4">
    <location>
        <begin position="15"/>
        <end position="277"/>
    </location>
</feature>
<evidence type="ECO:0000256" key="2">
    <source>
        <dbReference type="ARBA" id="ARBA00022679"/>
    </source>
</evidence>
<dbReference type="InterPro" id="IPR002173">
    <property type="entry name" value="Carboh/pur_kinase_PfkB_CS"/>
</dbReference>
<protein>
    <submittedName>
        <fullName evidence="5">Sugar kinase, ribokinase</fullName>
    </submittedName>
</protein>
<dbReference type="InterPro" id="IPR011611">
    <property type="entry name" value="PfkB_dom"/>
</dbReference>
<dbReference type="EMBL" id="CP007174">
    <property type="protein sequence ID" value="AIF82716.1"/>
    <property type="molecule type" value="Genomic_DNA"/>
</dbReference>
<dbReference type="GO" id="GO:0005829">
    <property type="term" value="C:cytosol"/>
    <property type="evidence" value="ECO:0007669"/>
    <property type="project" value="TreeGrafter"/>
</dbReference>
<evidence type="ECO:0000313" key="6">
    <source>
        <dbReference type="Proteomes" id="UP000028194"/>
    </source>
</evidence>
<dbReference type="KEGG" id="nev:NTE_00636"/>
<dbReference type="SUPFAM" id="SSF53613">
    <property type="entry name" value="Ribokinase-like"/>
    <property type="match status" value="1"/>
</dbReference>
<dbReference type="eggNOG" id="arCOG00014">
    <property type="taxonomic scope" value="Archaea"/>
</dbReference>
<evidence type="ECO:0000259" key="4">
    <source>
        <dbReference type="Pfam" id="PF00294"/>
    </source>
</evidence>
<dbReference type="Pfam" id="PF00294">
    <property type="entry name" value="PfkB"/>
    <property type="match status" value="1"/>
</dbReference>
<sequence length="300" mass="33288">MLTVFGTMALDTTRTPFRIEERILGGAATFASLSAGMFARTGMVAAIGEDMPLSHIEAVRSKGVDTKGIVTVSGGKCFHYDSEFDYNLSNRKTLKTELNVISDFDPVIPEEYATSEYVYLANNDPRQNMAILRHFEKPKLVVCDTIEYWIHTARDDVVKMIGKTDGVVINDSEARLLCNEVNIAKCARQIMSFGPKFAIIKKGEHGAVLFTKDGEVFPATAFFLDEISDPTGAGDSFAGGFLGHIARKDKVDFRTMKEAVIYGNVMGSFAVEDFGVRRLLAITKDDVEGRYQKYRNLVQF</sequence>
<evidence type="ECO:0000256" key="1">
    <source>
        <dbReference type="ARBA" id="ARBA00010688"/>
    </source>
</evidence>
<proteinExistence type="inferred from homology"/>
<keyword evidence="3 5" id="KW-0418">Kinase</keyword>
<dbReference type="STRING" id="1459636.NTE_00636"/>
<dbReference type="HOGENOM" id="CLU_065902_2_1_2"/>
<dbReference type="PANTHER" id="PTHR10584">
    <property type="entry name" value="SUGAR KINASE"/>
    <property type="match status" value="1"/>
</dbReference>
<accession>A0A075MMQ7</accession>
<keyword evidence="2" id="KW-0808">Transferase</keyword>
<reference evidence="5 6" key="1">
    <citation type="journal article" date="2014" name="PLoS ONE">
        <title>Genome Sequence of Candidatus Nitrososphaera evergladensis from Group I.1b Enriched from Everglades Soil Reveals Novel Genomic Features of the Ammonia-Oxidizing Archaea.</title>
        <authorList>
            <person name="Zhalnina K.V."/>
            <person name="Dias R."/>
            <person name="Leonard M.T."/>
            <person name="Dorr de Quadros P."/>
            <person name="Camargo F.A."/>
            <person name="Drew J.C."/>
            <person name="Farmerie W.G."/>
            <person name="Daroub S.H."/>
            <person name="Triplett E.W."/>
        </authorList>
    </citation>
    <scope>NUCLEOTIDE SEQUENCE [LARGE SCALE GENOMIC DNA]</scope>
    <source>
        <strain evidence="5 6">SR1</strain>
    </source>
</reference>
<name>A0A075MMQ7_9ARCH</name>
<dbReference type="Proteomes" id="UP000028194">
    <property type="component" value="Chromosome"/>
</dbReference>
<comment type="similarity">
    <text evidence="1">Belongs to the carbohydrate kinase PfkB family.</text>
</comment>
<evidence type="ECO:0000256" key="3">
    <source>
        <dbReference type="ARBA" id="ARBA00022777"/>
    </source>
</evidence>
<dbReference type="GO" id="GO:0016301">
    <property type="term" value="F:kinase activity"/>
    <property type="evidence" value="ECO:0007669"/>
    <property type="project" value="UniProtKB-KW"/>
</dbReference>